<dbReference type="EMBL" id="JANRMI010000001">
    <property type="protein sequence ID" value="MDG0815430.1"/>
    <property type="molecule type" value="Genomic_DNA"/>
</dbReference>
<accession>A0ABT6DF09</accession>
<evidence type="ECO:0000313" key="6">
    <source>
        <dbReference type="Proteomes" id="UP001152321"/>
    </source>
</evidence>
<dbReference type="PANTHER" id="PTHR45982:SF1">
    <property type="entry name" value="REGULATOR OF CHROMOSOME CONDENSATION"/>
    <property type="match status" value="1"/>
</dbReference>
<dbReference type="PROSITE" id="PS51257">
    <property type="entry name" value="PROKAR_LIPOPROTEIN"/>
    <property type="match status" value="1"/>
</dbReference>
<organism evidence="5 6">
    <name type="scientific">Bdellovibrio svalbardensis</name>
    <dbReference type="NCBI Taxonomy" id="2972972"/>
    <lineage>
        <taxon>Bacteria</taxon>
        <taxon>Pseudomonadati</taxon>
        <taxon>Bdellovibrionota</taxon>
        <taxon>Bdellovibrionia</taxon>
        <taxon>Bdellovibrionales</taxon>
        <taxon>Pseudobdellovibrionaceae</taxon>
        <taxon>Bdellovibrio</taxon>
    </lineage>
</organism>
<dbReference type="PANTHER" id="PTHR45982">
    <property type="entry name" value="REGULATOR OF CHROMOSOME CONDENSATION"/>
    <property type="match status" value="1"/>
</dbReference>
<dbReference type="PRINTS" id="PR00633">
    <property type="entry name" value="RCCNDNSATION"/>
</dbReference>
<keyword evidence="1" id="KW-0344">Guanine-nucleotide releasing factor</keyword>
<protein>
    <recommendedName>
        <fullName evidence="4">RCC1-like domain-containing protein</fullName>
    </recommendedName>
</protein>
<reference evidence="5" key="1">
    <citation type="submission" date="2022-08" db="EMBL/GenBank/DDBJ databases">
        <title>Novel Bdellovibrio Species Isolated from Svalbard: Designation Bdellovibrio svalbardensis.</title>
        <authorList>
            <person name="Mitchell R.J."/>
            <person name="Choi S.Y."/>
        </authorList>
    </citation>
    <scope>NUCLEOTIDE SEQUENCE</scope>
    <source>
        <strain evidence="5">PAP01</strain>
    </source>
</reference>
<gene>
    <name evidence="5" type="ORF">NWE73_03585</name>
</gene>
<keyword evidence="3" id="KW-0732">Signal</keyword>
<dbReference type="SUPFAM" id="SSF50985">
    <property type="entry name" value="RCC1/BLIP-II"/>
    <property type="match status" value="3"/>
</dbReference>
<keyword evidence="6" id="KW-1185">Reference proteome</keyword>
<dbReference type="InterPro" id="IPR058923">
    <property type="entry name" value="RCC1-like_dom"/>
</dbReference>
<keyword evidence="2" id="KW-0677">Repeat</keyword>
<dbReference type="Pfam" id="PF13540">
    <property type="entry name" value="RCC1_2"/>
    <property type="match status" value="2"/>
</dbReference>
<comment type="caution">
    <text evidence="5">The sequence shown here is derived from an EMBL/GenBank/DDBJ whole genome shotgun (WGS) entry which is preliminary data.</text>
</comment>
<evidence type="ECO:0000256" key="3">
    <source>
        <dbReference type="SAM" id="SignalP"/>
    </source>
</evidence>
<dbReference type="Proteomes" id="UP001152321">
    <property type="component" value="Unassembled WGS sequence"/>
</dbReference>
<evidence type="ECO:0000256" key="2">
    <source>
        <dbReference type="ARBA" id="ARBA00022737"/>
    </source>
</evidence>
<dbReference type="PROSITE" id="PS50012">
    <property type="entry name" value="RCC1_3"/>
    <property type="match status" value="10"/>
</dbReference>
<dbReference type="Pfam" id="PF25390">
    <property type="entry name" value="WD40_RLD"/>
    <property type="match status" value="2"/>
</dbReference>
<sequence length="1326" mass="139052">MVRALLSLAFISSLLLGCTVSSPTEPLPTFGQELVAAKVMTSNIEIIEGNIALVNVKFERPIKVQAYVSWEVRAGIGRFIHPNGMEIVKPDQTEFTFALESYKNDTIDGTQELELVMDSTVFPAPLTTLVKLIDPSVPTQLSFVSGDLFAFPSSSVNQTVTMSVVMQNSGAVAAGAIATSDLTAPFRFVGGSYPGTGGTCTLLLKANETCTLNLEAKMTAPGIIDQVVTFTYFNGQASVTKDITLRAASDDVITTLSGVPDLYSNVTNLNVTVAGPGITSYKYKVGLASSTTCSDSSGYSAGIGIATKITNSISGLSDGAIKLCVVGFDGVKWQAYAAATFYSWTKSTMPPQNPSIKIEGDKTYVNYLAVGLQLSAEGAQFMYVTSAAGCNAGGTWEIYDLNKNWTLSFTNSPNNVYAKFRDRLGNETACISDSIIHDNLKPTVTVNQSGSQADPTMVLPVSFDVQFSENIDAASFTVDSIQQKGSASGVRWNIVHVSGGQYRIEATSVDVGGTIVPSIDADSVKDLAGNFNRASTSIDASVSFNVVEFFMKDVIAGSKNTCALSTDNSTYCWGDNSKGQLGIGVNGGVRTQPAKLDLSGPIKYFTKVSVGNEFSCGLSINGQIYCWGENSQHNLSDGTVTNRNAPVQAVPCGDTYANCDSPYLGAFNNPIPTYGRFTDLAVGPYHACGLWQNGKVVCWGRALEGQLGNGHLHEFKGFAFATDESSYGMDITALEAGTNFTCGLVANGRIVCWGQGDSGQIGNGQWINQSLPKLVATAGITGFQGFLNLSAGAEHVCAVHADSKVYCWGQNSHGQLGNNSAVSSNMPVAVDVSAITPTPQFIEVQAGAQHTCARTVDSRVFCWGASGSGRLGAVASGDQLTPLEVKNGPGALKNVFKLSVGENHNCALTADGKISCWGEQGADGRLGNNAFVFSQDPVAVDVSGLLGKRGFAQLSAGYNHTCGVNTAGKVYCWGNGAKGQLGSGNSTRNSPYEITMTSVTGGAAFKQVEVGYEFSCALATDGKIYCWGDNPEGQLGNGNSISYGVPVPVDTSSITSFLGFKSLSVGKSHACGLHADGTLYCWGYGYFGQLGRNTPLSSNKPVAVVTSSTPGLGLIKQVDLGDLHSCVNTANGKAYCWGYGAQGRLGNNSTSDRSLPVAVVSTSFPARSVVTQIAGGGDHSCVLLSGDSGVYCWGYGLDGRLGDSNTLTRLAPVKTQLPMGTFAKSLSLGREHSCAIVANNSNVYCWGQGTLGRVGDGALLFRIAPTASVFTAISDYAGSSAITTGGTHTCAIGMTGESYCWGEGVDFKLGTTRTDTENTPTKVLYP</sequence>
<dbReference type="InterPro" id="IPR051553">
    <property type="entry name" value="Ran_GTPase-activating"/>
</dbReference>
<dbReference type="RefSeq" id="WP_277576905.1">
    <property type="nucleotide sequence ID" value="NZ_JANRMI010000001.1"/>
</dbReference>
<feature type="signal peptide" evidence="3">
    <location>
        <begin position="1"/>
        <end position="17"/>
    </location>
</feature>
<evidence type="ECO:0000313" key="5">
    <source>
        <dbReference type="EMBL" id="MDG0815430.1"/>
    </source>
</evidence>
<dbReference type="InterPro" id="IPR000408">
    <property type="entry name" value="Reg_chr_condens"/>
</dbReference>
<feature type="domain" description="RCC1-like" evidence="4">
    <location>
        <begin position="676"/>
        <end position="999"/>
    </location>
</feature>
<evidence type="ECO:0000256" key="1">
    <source>
        <dbReference type="ARBA" id="ARBA00022658"/>
    </source>
</evidence>
<dbReference type="InterPro" id="IPR009091">
    <property type="entry name" value="RCC1/BLIP-II"/>
</dbReference>
<name>A0ABT6DF09_9BACT</name>
<dbReference type="Gene3D" id="2.130.10.30">
    <property type="entry name" value="Regulator of chromosome condensation 1/beta-lactamase-inhibitor protein II"/>
    <property type="match status" value="3"/>
</dbReference>
<feature type="chain" id="PRO_5046902163" description="RCC1-like domain-containing protein" evidence="3">
    <location>
        <begin position="18"/>
        <end position="1326"/>
    </location>
</feature>
<evidence type="ECO:0000259" key="4">
    <source>
        <dbReference type="Pfam" id="PF25390"/>
    </source>
</evidence>
<proteinExistence type="predicted"/>
<feature type="domain" description="RCC1-like" evidence="4">
    <location>
        <begin position="1004"/>
        <end position="1323"/>
    </location>
</feature>